<dbReference type="AlphaFoldDB" id="A0A8T3DQ42"/>
<proteinExistence type="predicted"/>
<keyword evidence="1" id="KW-0472">Membrane</keyword>
<keyword evidence="1" id="KW-1133">Transmembrane helix</keyword>
<evidence type="ECO:0000256" key="1">
    <source>
        <dbReference type="SAM" id="Phobius"/>
    </source>
</evidence>
<sequence length="96" mass="11013">MSDCIPLSVLSPKPSAVELCLLASVPRPSNEPETSPFPEHRRNGALPDFFVMMLLLLLLSLLLLMLLMLVYSFFFFSRNFTLSSWLFFFPEKDNPQ</sequence>
<organism evidence="2 3">
    <name type="scientific">Albula goreensis</name>
    <dbReference type="NCBI Taxonomy" id="1534307"/>
    <lineage>
        <taxon>Eukaryota</taxon>
        <taxon>Metazoa</taxon>
        <taxon>Chordata</taxon>
        <taxon>Craniata</taxon>
        <taxon>Vertebrata</taxon>
        <taxon>Euteleostomi</taxon>
        <taxon>Actinopterygii</taxon>
        <taxon>Neopterygii</taxon>
        <taxon>Teleostei</taxon>
        <taxon>Albuliformes</taxon>
        <taxon>Albulidae</taxon>
        <taxon>Albula</taxon>
    </lineage>
</organism>
<name>A0A8T3DQ42_9TELE</name>
<dbReference type="EMBL" id="JAERUA010000007">
    <property type="protein sequence ID" value="KAI1897078.1"/>
    <property type="molecule type" value="Genomic_DNA"/>
</dbReference>
<feature type="transmembrane region" description="Helical" evidence="1">
    <location>
        <begin position="49"/>
        <end position="76"/>
    </location>
</feature>
<evidence type="ECO:0000313" key="3">
    <source>
        <dbReference type="Proteomes" id="UP000829720"/>
    </source>
</evidence>
<keyword evidence="3" id="KW-1185">Reference proteome</keyword>
<dbReference type="Proteomes" id="UP000829720">
    <property type="component" value="Unassembled WGS sequence"/>
</dbReference>
<gene>
    <name evidence="2" type="ORF">AGOR_G00079410</name>
</gene>
<accession>A0A8T3DQ42</accession>
<evidence type="ECO:0000313" key="2">
    <source>
        <dbReference type="EMBL" id="KAI1897078.1"/>
    </source>
</evidence>
<protein>
    <submittedName>
        <fullName evidence="2">Uncharacterized protein</fullName>
    </submittedName>
</protein>
<reference evidence="2" key="1">
    <citation type="submission" date="2021-01" db="EMBL/GenBank/DDBJ databases">
        <authorList>
            <person name="Zahm M."/>
            <person name="Roques C."/>
            <person name="Cabau C."/>
            <person name="Klopp C."/>
            <person name="Donnadieu C."/>
            <person name="Jouanno E."/>
            <person name="Lampietro C."/>
            <person name="Louis A."/>
            <person name="Herpin A."/>
            <person name="Echchiki A."/>
            <person name="Berthelot C."/>
            <person name="Parey E."/>
            <person name="Roest-Crollius H."/>
            <person name="Braasch I."/>
            <person name="Postlethwait J."/>
            <person name="Bobe J."/>
            <person name="Montfort J."/>
            <person name="Bouchez O."/>
            <person name="Begum T."/>
            <person name="Mejri S."/>
            <person name="Adams A."/>
            <person name="Chen W.-J."/>
            <person name="Guiguen Y."/>
        </authorList>
    </citation>
    <scope>NUCLEOTIDE SEQUENCE</scope>
    <source>
        <tissue evidence="2">Blood</tissue>
    </source>
</reference>
<keyword evidence="1" id="KW-0812">Transmembrane</keyword>
<comment type="caution">
    <text evidence="2">The sequence shown here is derived from an EMBL/GenBank/DDBJ whole genome shotgun (WGS) entry which is preliminary data.</text>
</comment>